<feature type="domain" description="DUF551" evidence="1">
    <location>
        <begin position="3"/>
        <end position="70"/>
    </location>
</feature>
<name>A0AAX1ZQU6_ACIBA</name>
<dbReference type="EMBL" id="RXLU01000005">
    <property type="protein sequence ID" value="RTQ85543.1"/>
    <property type="molecule type" value="Genomic_DNA"/>
</dbReference>
<dbReference type="Proteomes" id="UP000268239">
    <property type="component" value="Unassembled WGS sequence"/>
</dbReference>
<dbReference type="AlphaFoldDB" id="A0AAX1ZQU6"/>
<dbReference type="Pfam" id="PF04448">
    <property type="entry name" value="DUF551"/>
    <property type="match status" value="1"/>
</dbReference>
<accession>A0AAX1ZQU6</accession>
<gene>
    <name evidence="2" type="ORF">EJ062_01205</name>
</gene>
<dbReference type="RefSeq" id="WP_000383809.1">
    <property type="nucleotide sequence ID" value="NZ_CAXYND010000002.1"/>
</dbReference>
<organism evidence="2 3">
    <name type="scientific">Acinetobacter baumannii</name>
    <dbReference type="NCBI Taxonomy" id="470"/>
    <lineage>
        <taxon>Bacteria</taxon>
        <taxon>Pseudomonadati</taxon>
        <taxon>Pseudomonadota</taxon>
        <taxon>Gammaproteobacteria</taxon>
        <taxon>Moraxellales</taxon>
        <taxon>Moraxellaceae</taxon>
        <taxon>Acinetobacter</taxon>
        <taxon>Acinetobacter calcoaceticus/baumannii complex</taxon>
    </lineage>
</organism>
<sequence length="77" mass="8895">MDWIKLDKQKPNEGQAVIVWIDKPQSPPNIKTGIYYKWQSYCDGKMTAEGDSFTGLSSQDESQVKLWQPLLIHEPRT</sequence>
<reference evidence="2 3" key="1">
    <citation type="submission" date="2018-12" db="EMBL/GenBank/DDBJ databases">
        <title>Draft Genome Sequences Human Pathogenic Acinetobacter baumannii Strains.</title>
        <authorList>
            <person name="Madhi M."/>
            <person name="Ronco T."/>
            <person name="Olsen R.H."/>
            <person name="Hassani A."/>
        </authorList>
    </citation>
    <scope>NUCLEOTIDE SEQUENCE [LARGE SCALE GENOMIC DNA]</scope>
    <source>
        <strain evidence="2 3">AB3</strain>
    </source>
</reference>
<evidence type="ECO:0000313" key="3">
    <source>
        <dbReference type="Proteomes" id="UP000268239"/>
    </source>
</evidence>
<dbReference type="InterPro" id="IPR007539">
    <property type="entry name" value="DUF551"/>
</dbReference>
<evidence type="ECO:0000313" key="2">
    <source>
        <dbReference type="EMBL" id="RTQ85543.1"/>
    </source>
</evidence>
<protein>
    <submittedName>
        <fullName evidence="2">DUF551 domain-containing protein</fullName>
    </submittedName>
</protein>
<comment type="caution">
    <text evidence="2">The sequence shown here is derived from an EMBL/GenBank/DDBJ whole genome shotgun (WGS) entry which is preliminary data.</text>
</comment>
<evidence type="ECO:0000259" key="1">
    <source>
        <dbReference type="Pfam" id="PF04448"/>
    </source>
</evidence>
<proteinExistence type="predicted"/>